<comment type="caution">
    <text evidence="3">The sequence shown here is derived from an EMBL/GenBank/DDBJ whole genome shotgun (WGS) entry which is preliminary data.</text>
</comment>
<feature type="transmembrane region" description="Helical" evidence="2">
    <location>
        <begin position="84"/>
        <end position="105"/>
    </location>
</feature>
<evidence type="ECO:0000256" key="1">
    <source>
        <dbReference type="SAM" id="MobiDB-lite"/>
    </source>
</evidence>
<keyword evidence="2" id="KW-0812">Transmembrane</keyword>
<proteinExistence type="predicted"/>
<feature type="region of interest" description="Disordered" evidence="1">
    <location>
        <begin position="170"/>
        <end position="230"/>
    </location>
</feature>
<keyword evidence="4" id="KW-1185">Reference proteome</keyword>
<reference evidence="3 4" key="1">
    <citation type="submission" date="2020-07" db="EMBL/GenBank/DDBJ databases">
        <title>Sequencing the genomes of 1000 actinobacteria strains.</title>
        <authorList>
            <person name="Klenk H.-P."/>
        </authorList>
    </citation>
    <scope>NUCLEOTIDE SEQUENCE [LARGE SCALE GENOMIC DNA]</scope>
    <source>
        <strain evidence="3 4">DSM 17380</strain>
    </source>
</reference>
<evidence type="ECO:0000313" key="4">
    <source>
        <dbReference type="Proteomes" id="UP000586095"/>
    </source>
</evidence>
<feature type="compositionally biased region" description="Acidic residues" evidence="1">
    <location>
        <begin position="195"/>
        <end position="216"/>
    </location>
</feature>
<organism evidence="3 4">
    <name type="scientific">Leucobacter aridicollis</name>
    <dbReference type="NCBI Taxonomy" id="283878"/>
    <lineage>
        <taxon>Bacteria</taxon>
        <taxon>Bacillati</taxon>
        <taxon>Actinomycetota</taxon>
        <taxon>Actinomycetes</taxon>
        <taxon>Micrococcales</taxon>
        <taxon>Microbacteriaceae</taxon>
        <taxon>Leucobacter</taxon>
    </lineage>
</organism>
<dbReference type="Proteomes" id="UP000586095">
    <property type="component" value="Unassembled WGS sequence"/>
</dbReference>
<evidence type="ECO:0000256" key="2">
    <source>
        <dbReference type="SAM" id="Phobius"/>
    </source>
</evidence>
<dbReference type="AlphaFoldDB" id="A0A852RCG6"/>
<sequence length="230" mass="22806">MSDIKRSKLTGKGSLIGLVVLAGAAALLASVQAWLSIALLPGVATVEELTVTGQQITPALTLIALAALAAALVLTIAGKGFRRVIAVLIVALGGGLAYSGVQAIVNPLDGASGALEGVSGIAGDAQASLVSSLTVSAWPAVTVAVGVVLALAGVLVLLFGSAWKQGGRKYESSTESKRARAAGTATGDRISDWEALSDGDDPTDGDDDFVDGDDAIDGSGDQGLGSGPRQ</sequence>
<keyword evidence="2" id="KW-0472">Membrane</keyword>
<evidence type="ECO:0000313" key="3">
    <source>
        <dbReference type="EMBL" id="NYD26580.1"/>
    </source>
</evidence>
<dbReference type="EMBL" id="JACCBD010000001">
    <property type="protein sequence ID" value="NYD26580.1"/>
    <property type="molecule type" value="Genomic_DNA"/>
</dbReference>
<dbReference type="InterPro" id="IPR019051">
    <property type="entry name" value="Trp_biosyn_TM_oprn/chp"/>
</dbReference>
<dbReference type="Pfam" id="PF09534">
    <property type="entry name" value="Trp_oprn_chp"/>
    <property type="match status" value="1"/>
</dbReference>
<accession>A0A852RCG6</accession>
<gene>
    <name evidence="3" type="ORF">BJ960_001383</name>
</gene>
<keyword evidence="2" id="KW-1133">Transmembrane helix</keyword>
<feature type="transmembrane region" description="Helical" evidence="2">
    <location>
        <begin position="57"/>
        <end position="77"/>
    </location>
</feature>
<dbReference type="RefSeq" id="WP_185986752.1">
    <property type="nucleotide sequence ID" value="NZ_BAAALZ010000005.1"/>
</dbReference>
<feature type="transmembrane region" description="Helical" evidence="2">
    <location>
        <begin position="137"/>
        <end position="159"/>
    </location>
</feature>
<name>A0A852RCG6_9MICO</name>
<protein>
    <submittedName>
        <fullName evidence="3">Putative membrane protein (TIGR02234 family)</fullName>
    </submittedName>
</protein>
<feature type="compositionally biased region" description="Gly residues" evidence="1">
    <location>
        <begin position="220"/>
        <end position="230"/>
    </location>
</feature>